<evidence type="ECO:0000313" key="1">
    <source>
        <dbReference type="EMBL" id="QDB71768.1"/>
    </source>
</evidence>
<accession>A0A4Y5TQV7</accession>
<dbReference type="Proteomes" id="UP000320940">
    <property type="component" value="Segment"/>
</dbReference>
<gene>
    <name evidence="1" type="ORF">CPT_Marfa_113</name>
</gene>
<evidence type="ECO:0008006" key="3">
    <source>
        <dbReference type="Google" id="ProtNLM"/>
    </source>
</evidence>
<evidence type="ECO:0000313" key="2">
    <source>
        <dbReference type="Proteomes" id="UP000320940"/>
    </source>
</evidence>
<protein>
    <recommendedName>
        <fullName evidence="3">Internal head protein</fullName>
    </recommendedName>
</protein>
<organism evidence="1 2">
    <name type="scientific">Klebsiella phage Marfa</name>
    <dbReference type="NCBI Taxonomy" id="2587809"/>
    <lineage>
        <taxon>Viruses</taxon>
        <taxon>Duplodnaviria</taxon>
        <taxon>Heunggongvirae</taxon>
        <taxon>Uroviricota</taxon>
        <taxon>Caudoviricetes</taxon>
        <taxon>Marfavirus</taxon>
        <taxon>Marfavirus marfa</taxon>
    </lineage>
</organism>
<sequence>MKTYKEFIAEARVGAGKLEAAINKKAHSFHDLSDKDRKKLISLYIEKERILALPGANEGKQAKPLNAVEKKIDNFASKFGMSMDDLQQAAIEAAKAIKAIKGK</sequence>
<proteinExistence type="predicted"/>
<name>A0A4Y5TQV7_9CAUD</name>
<keyword evidence="2" id="KW-1185">Reference proteome</keyword>
<dbReference type="EMBL" id="MN044033">
    <property type="protein sequence ID" value="QDB71768.1"/>
    <property type="molecule type" value="Genomic_DNA"/>
</dbReference>
<reference evidence="2" key="1">
    <citation type="submission" date="2019-06" db="EMBL/GenBank/DDBJ databases">
        <title>Complete genome of the novel Klebsiella pneumoniae phage Marfa.</title>
        <authorList>
            <person name="Harb L."/>
            <person name="Boeckman J."/>
            <person name="Newkirk H."/>
            <person name="Liu M."/>
            <person name="Gill J."/>
            <person name="Ramsey J."/>
        </authorList>
    </citation>
    <scope>NUCLEOTIDE SEQUENCE [LARGE SCALE GENOMIC DNA]</scope>
</reference>